<keyword evidence="2" id="KW-1185">Reference proteome</keyword>
<proteinExistence type="predicted"/>
<dbReference type="AlphaFoldDB" id="A0A6A6DM40"/>
<dbReference type="Proteomes" id="UP000800200">
    <property type="component" value="Unassembled WGS sequence"/>
</dbReference>
<accession>A0A6A6DM40</accession>
<evidence type="ECO:0000313" key="2">
    <source>
        <dbReference type="Proteomes" id="UP000800200"/>
    </source>
</evidence>
<dbReference type="EMBL" id="ML994659">
    <property type="protein sequence ID" value="KAF2180175.1"/>
    <property type="molecule type" value="Genomic_DNA"/>
</dbReference>
<gene>
    <name evidence="1" type="ORF">K469DRAFT_715407</name>
</gene>
<name>A0A6A6DM40_9PEZI</name>
<evidence type="ECO:0000313" key="1">
    <source>
        <dbReference type="EMBL" id="KAF2180175.1"/>
    </source>
</evidence>
<protein>
    <submittedName>
        <fullName evidence="1">Uncharacterized protein</fullName>
    </submittedName>
</protein>
<reference evidence="1" key="1">
    <citation type="journal article" date="2020" name="Stud. Mycol.">
        <title>101 Dothideomycetes genomes: a test case for predicting lifestyles and emergence of pathogens.</title>
        <authorList>
            <person name="Haridas S."/>
            <person name="Albert R."/>
            <person name="Binder M."/>
            <person name="Bloem J."/>
            <person name="Labutti K."/>
            <person name="Salamov A."/>
            <person name="Andreopoulos B."/>
            <person name="Baker S."/>
            <person name="Barry K."/>
            <person name="Bills G."/>
            <person name="Bluhm B."/>
            <person name="Cannon C."/>
            <person name="Castanera R."/>
            <person name="Culley D."/>
            <person name="Daum C."/>
            <person name="Ezra D."/>
            <person name="Gonzalez J."/>
            <person name="Henrissat B."/>
            <person name="Kuo A."/>
            <person name="Liang C."/>
            <person name="Lipzen A."/>
            <person name="Lutzoni F."/>
            <person name="Magnuson J."/>
            <person name="Mondo S."/>
            <person name="Nolan M."/>
            <person name="Ohm R."/>
            <person name="Pangilinan J."/>
            <person name="Park H.-J."/>
            <person name="Ramirez L."/>
            <person name="Alfaro M."/>
            <person name="Sun H."/>
            <person name="Tritt A."/>
            <person name="Yoshinaga Y."/>
            <person name="Zwiers L.-H."/>
            <person name="Turgeon B."/>
            <person name="Goodwin S."/>
            <person name="Spatafora J."/>
            <person name="Crous P."/>
            <person name="Grigoriev I."/>
        </authorList>
    </citation>
    <scope>NUCLEOTIDE SEQUENCE</scope>
    <source>
        <strain evidence="1">CBS 207.26</strain>
    </source>
</reference>
<sequence length="79" mass="8313">MSTLNGKSLMLLSSCSQSHAFDLNPILSTLISTSPSTSPLKICRSPALNGTISLSITATLQVKHFHTGSRMVSPCEGAH</sequence>
<organism evidence="1 2">
    <name type="scientific">Zopfia rhizophila CBS 207.26</name>
    <dbReference type="NCBI Taxonomy" id="1314779"/>
    <lineage>
        <taxon>Eukaryota</taxon>
        <taxon>Fungi</taxon>
        <taxon>Dikarya</taxon>
        <taxon>Ascomycota</taxon>
        <taxon>Pezizomycotina</taxon>
        <taxon>Dothideomycetes</taxon>
        <taxon>Dothideomycetes incertae sedis</taxon>
        <taxon>Zopfiaceae</taxon>
        <taxon>Zopfia</taxon>
    </lineage>
</organism>